<evidence type="ECO:0000313" key="3">
    <source>
        <dbReference type="Proteomes" id="UP000037558"/>
    </source>
</evidence>
<dbReference type="OrthoDB" id="4376109at2"/>
<organism evidence="2 3">
    <name type="scientific">Priestia koreensis</name>
    <dbReference type="NCBI Taxonomy" id="284581"/>
    <lineage>
        <taxon>Bacteria</taxon>
        <taxon>Bacillati</taxon>
        <taxon>Bacillota</taxon>
        <taxon>Bacilli</taxon>
        <taxon>Bacillales</taxon>
        <taxon>Bacillaceae</taxon>
        <taxon>Priestia</taxon>
    </lineage>
</organism>
<accession>A0A0M0KV49</accession>
<keyword evidence="3" id="KW-1185">Reference proteome</keyword>
<gene>
    <name evidence="2" type="ORF">AMD01_16245</name>
</gene>
<dbReference type="PATRIC" id="fig|284581.3.peg.2745"/>
<dbReference type="EMBL" id="LILC01000023">
    <property type="protein sequence ID" value="KOO42696.1"/>
    <property type="molecule type" value="Genomic_DNA"/>
</dbReference>
<name>A0A0M0KV49_9BACI</name>
<dbReference type="AlphaFoldDB" id="A0A0M0KV49"/>
<feature type="signal peptide" evidence="1">
    <location>
        <begin position="1"/>
        <end position="23"/>
    </location>
</feature>
<evidence type="ECO:0000313" key="2">
    <source>
        <dbReference type="EMBL" id="KOO42696.1"/>
    </source>
</evidence>
<protein>
    <submittedName>
        <fullName evidence="2">Uncharacterized protein</fullName>
    </submittedName>
</protein>
<proteinExistence type="predicted"/>
<dbReference type="Proteomes" id="UP000037558">
    <property type="component" value="Unassembled WGS sequence"/>
</dbReference>
<sequence length="90" mass="10049">MKKLVGTLAVSILLFANMGDASAHSGRTDRLGGHFRTKDCVYMFHHPTSAVTGKTQGTIVQLITKYNSNNKCTRTLTTKKVMWNTVKYKK</sequence>
<reference evidence="3" key="1">
    <citation type="submission" date="2015-08" db="EMBL/GenBank/DDBJ databases">
        <title>Fjat-14210 dsm16467.</title>
        <authorList>
            <person name="Liu B."/>
            <person name="Wang J."/>
            <person name="Zhu Y."/>
            <person name="Liu G."/>
            <person name="Chen Q."/>
            <person name="Chen Z."/>
            <person name="Lan J."/>
            <person name="Che J."/>
            <person name="Ge C."/>
            <person name="Shi H."/>
            <person name="Pan Z."/>
            <person name="Liu X."/>
        </authorList>
    </citation>
    <scope>NUCLEOTIDE SEQUENCE [LARGE SCALE GENOMIC DNA]</scope>
    <source>
        <strain evidence="3">DSM 16467</strain>
    </source>
</reference>
<comment type="caution">
    <text evidence="2">The sequence shown here is derived from an EMBL/GenBank/DDBJ whole genome shotgun (WGS) entry which is preliminary data.</text>
</comment>
<dbReference type="STRING" id="284581.AMD01_16245"/>
<keyword evidence="1" id="KW-0732">Signal</keyword>
<dbReference type="RefSeq" id="WP_053402494.1">
    <property type="nucleotide sequence ID" value="NZ_JAMAUM010000010.1"/>
</dbReference>
<feature type="chain" id="PRO_5005602943" evidence="1">
    <location>
        <begin position="24"/>
        <end position="90"/>
    </location>
</feature>
<evidence type="ECO:0000256" key="1">
    <source>
        <dbReference type="SAM" id="SignalP"/>
    </source>
</evidence>